<comment type="caution">
    <text evidence="2">The sequence shown here is derived from an EMBL/GenBank/DDBJ whole genome shotgun (WGS) entry which is preliminary data.</text>
</comment>
<dbReference type="Proteomes" id="UP001596289">
    <property type="component" value="Unassembled WGS sequence"/>
</dbReference>
<dbReference type="PIRSF" id="PIRSF021290">
    <property type="entry name" value="DUF1273"/>
    <property type="match status" value="1"/>
</dbReference>
<keyword evidence="3" id="KW-1185">Reference proteome</keyword>
<sequence>MLMRLWVTGYRSYELGVFSANEPKLKIIKAALKAEIIARFDQHLTWVISGGQLGTEQWSLEVANELKKDYPELQTAMMLPFADFGKNWNEANQTALEALRGQVNFSASVSDKPYHSPKQLRNYQEFMLTHTDGALMLYDDTAPGKTHFTVEAIQRYQAQHDYELGLLDFDDLQDTANNFQEEQENGFQAD</sequence>
<evidence type="ECO:0000256" key="1">
    <source>
        <dbReference type="HAMAP-Rule" id="MF_01575"/>
    </source>
</evidence>
<dbReference type="Pfam" id="PF06908">
    <property type="entry name" value="YpsA"/>
    <property type="match status" value="1"/>
</dbReference>
<dbReference type="PANTHER" id="PTHR38440:SF1">
    <property type="entry name" value="UPF0398 PROTEIN SPR0331"/>
    <property type="match status" value="1"/>
</dbReference>
<comment type="similarity">
    <text evidence="1">Belongs to the UPF0398 family.</text>
</comment>
<proteinExistence type="inferred from homology"/>
<accession>A0ABW1R8A6</accession>
<dbReference type="SUPFAM" id="SSF102405">
    <property type="entry name" value="MCP/YpsA-like"/>
    <property type="match status" value="1"/>
</dbReference>
<dbReference type="NCBIfam" id="NF010181">
    <property type="entry name" value="PRK13660.1"/>
    <property type="match status" value="1"/>
</dbReference>
<dbReference type="EMBL" id="JBHSSL010000006">
    <property type="protein sequence ID" value="MFC6169121.1"/>
    <property type="molecule type" value="Genomic_DNA"/>
</dbReference>
<reference evidence="3" key="1">
    <citation type="journal article" date="2019" name="Int. J. Syst. Evol. Microbiol.">
        <title>The Global Catalogue of Microorganisms (GCM) 10K type strain sequencing project: providing services to taxonomists for standard genome sequencing and annotation.</title>
        <authorList>
            <consortium name="The Broad Institute Genomics Platform"/>
            <consortium name="The Broad Institute Genome Sequencing Center for Infectious Disease"/>
            <person name="Wu L."/>
            <person name="Ma J."/>
        </authorList>
    </citation>
    <scope>NUCLEOTIDE SEQUENCE [LARGE SCALE GENOMIC DNA]</scope>
    <source>
        <strain evidence="3">CCM 8904</strain>
    </source>
</reference>
<dbReference type="RefSeq" id="WP_225418807.1">
    <property type="nucleotide sequence ID" value="NZ_JBHSSL010000006.1"/>
</dbReference>
<organism evidence="2 3">
    <name type="scientific">Loigolactobacillus jiayinensis</name>
    <dbReference type="NCBI Taxonomy" id="2486016"/>
    <lineage>
        <taxon>Bacteria</taxon>
        <taxon>Bacillati</taxon>
        <taxon>Bacillota</taxon>
        <taxon>Bacilli</taxon>
        <taxon>Lactobacillales</taxon>
        <taxon>Lactobacillaceae</taxon>
        <taxon>Loigolactobacillus</taxon>
    </lineage>
</organism>
<dbReference type="PANTHER" id="PTHR38440">
    <property type="entry name" value="UPF0398 PROTEIN YPSA"/>
    <property type="match status" value="1"/>
</dbReference>
<gene>
    <name evidence="2" type="ORF">ACFQGP_00770</name>
</gene>
<dbReference type="HAMAP" id="MF_01575">
    <property type="entry name" value="UPF0398"/>
    <property type="match status" value="1"/>
</dbReference>
<evidence type="ECO:0000313" key="3">
    <source>
        <dbReference type="Proteomes" id="UP001596289"/>
    </source>
</evidence>
<dbReference type="InterPro" id="IPR010697">
    <property type="entry name" value="YspA"/>
</dbReference>
<evidence type="ECO:0000313" key="2">
    <source>
        <dbReference type="EMBL" id="MFC6169121.1"/>
    </source>
</evidence>
<name>A0ABW1R8A6_9LACO</name>
<dbReference type="Gene3D" id="3.40.50.450">
    <property type="match status" value="1"/>
</dbReference>
<protein>
    <recommendedName>
        <fullName evidence="1">UPF0398 protein ACFQGP_00770</fullName>
    </recommendedName>
</protein>